<evidence type="ECO:0000259" key="7">
    <source>
        <dbReference type="Pfam" id="PF01103"/>
    </source>
</evidence>
<dbReference type="PANTHER" id="PTHR12815:SF47">
    <property type="entry name" value="TRANSLOCATION AND ASSEMBLY MODULE SUBUNIT TAMA"/>
    <property type="match status" value="1"/>
</dbReference>
<dbReference type="RefSeq" id="WP_019387899.1">
    <property type="nucleotide sequence ID" value="NZ_ALIH01000008.1"/>
</dbReference>
<feature type="domain" description="Bacterial surface antigen (D15)" evidence="7">
    <location>
        <begin position="481"/>
        <end position="824"/>
    </location>
</feature>
<keyword evidence="5" id="KW-0998">Cell outer membrane</keyword>
<keyword evidence="2" id="KW-0812">Transmembrane</keyword>
<dbReference type="Gene3D" id="2.40.160.50">
    <property type="entry name" value="membrane protein fhac: a member of the omp85/tpsb transporter family"/>
    <property type="match status" value="1"/>
</dbReference>
<accession>A0A1M6G7D0</accession>
<gene>
    <name evidence="8" type="ORF">SAMN05216261_2648</name>
</gene>
<feature type="signal peptide" evidence="6">
    <location>
        <begin position="1"/>
        <end position="23"/>
    </location>
</feature>
<dbReference type="InterPro" id="IPR000184">
    <property type="entry name" value="Bac_surfAg_D15"/>
</dbReference>
<keyword evidence="3 6" id="KW-0732">Signal</keyword>
<name>A0A1M6G7D0_9FLAO</name>
<protein>
    <submittedName>
        <fullName evidence="8">Outer membrane protein assembly factor BamA</fullName>
    </submittedName>
</protein>
<dbReference type="AlphaFoldDB" id="A0A1M6G7D0"/>
<evidence type="ECO:0000256" key="3">
    <source>
        <dbReference type="ARBA" id="ARBA00022729"/>
    </source>
</evidence>
<keyword evidence="4" id="KW-0472">Membrane</keyword>
<proteinExistence type="predicted"/>
<feature type="chain" id="PRO_5009917631" evidence="6">
    <location>
        <begin position="24"/>
        <end position="849"/>
    </location>
</feature>
<evidence type="ECO:0000256" key="2">
    <source>
        <dbReference type="ARBA" id="ARBA00022692"/>
    </source>
</evidence>
<evidence type="ECO:0000256" key="4">
    <source>
        <dbReference type="ARBA" id="ARBA00023136"/>
    </source>
</evidence>
<dbReference type="Pfam" id="PF01103">
    <property type="entry name" value="Omp85"/>
    <property type="match status" value="1"/>
</dbReference>
<evidence type="ECO:0000313" key="9">
    <source>
        <dbReference type="Proteomes" id="UP000184396"/>
    </source>
</evidence>
<dbReference type="InterPro" id="IPR039910">
    <property type="entry name" value="D15-like"/>
</dbReference>
<evidence type="ECO:0000313" key="8">
    <source>
        <dbReference type="EMBL" id="SHJ05843.1"/>
    </source>
</evidence>
<dbReference type="GO" id="GO:0019867">
    <property type="term" value="C:outer membrane"/>
    <property type="evidence" value="ECO:0007669"/>
    <property type="project" value="InterPro"/>
</dbReference>
<dbReference type="Proteomes" id="UP000184396">
    <property type="component" value="Unassembled WGS sequence"/>
</dbReference>
<dbReference type="OrthoDB" id="9814535at2"/>
<evidence type="ECO:0000256" key="6">
    <source>
        <dbReference type="SAM" id="SignalP"/>
    </source>
</evidence>
<evidence type="ECO:0000256" key="5">
    <source>
        <dbReference type="ARBA" id="ARBA00023237"/>
    </source>
</evidence>
<reference evidence="8 9" key="1">
    <citation type="submission" date="2016-11" db="EMBL/GenBank/DDBJ databases">
        <authorList>
            <person name="Jaros S."/>
            <person name="Januszkiewicz K."/>
            <person name="Wedrychowicz H."/>
        </authorList>
    </citation>
    <scope>NUCLEOTIDE SEQUENCE [LARGE SCALE GENOMIC DNA]</scope>
    <source>
        <strain evidence="8 9">CGMCC 1.12213</strain>
    </source>
</reference>
<dbReference type="EMBL" id="FQYK01000007">
    <property type="protein sequence ID" value="SHJ05843.1"/>
    <property type="molecule type" value="Genomic_DNA"/>
</dbReference>
<dbReference type="STRING" id="1178825.SAMN05216261_2648"/>
<dbReference type="PANTHER" id="PTHR12815">
    <property type="entry name" value="SORTING AND ASSEMBLY MACHINERY SAMM50 PROTEIN FAMILY MEMBER"/>
    <property type="match status" value="1"/>
</dbReference>
<dbReference type="eggNOG" id="COG4775">
    <property type="taxonomic scope" value="Bacteria"/>
</dbReference>
<keyword evidence="9" id="KW-1185">Reference proteome</keyword>
<organism evidence="8 9">
    <name type="scientific">Algibacter luteus</name>
    <dbReference type="NCBI Taxonomy" id="1178825"/>
    <lineage>
        <taxon>Bacteria</taxon>
        <taxon>Pseudomonadati</taxon>
        <taxon>Bacteroidota</taxon>
        <taxon>Flavobacteriia</taxon>
        <taxon>Flavobacteriales</taxon>
        <taxon>Flavobacteriaceae</taxon>
        <taxon>Algibacter</taxon>
    </lineage>
</organism>
<comment type="subcellular location">
    <subcellularLocation>
        <location evidence="1">Membrane</location>
    </subcellularLocation>
</comment>
<sequence length="849" mass="97119">MKKQLSKILILALLAGYLYSCNAVKRVAEDEYLLTNTTVVVNEKKDNTETINNLLYQKPNRKIAGIPLRLHIYNKARPNRDSLFESWLDKKPKRREKLTKRFSQKQVDKLKKTAVGFNNWLKETGEAPVIVNEEKTKRSVGRLKDYYISNGWFDVEADYNIEKKDNKRAQITYEVATKQAFLIDSITETIKSPIIDSLYKRFEKNALIKTGEQYRVTNFEQERERISNELLNSGIYHFNQDYITFEMDTIGTNKKVNVGIKIQDRAIRTPDSIRREPFKVYRISDVNIITDYSYENRNKPFQDSVSYGGYKLFSYGKMRYRPKAITDAIFISPGAVYRNIDRTRTYRYLTELRTFKYPNIEYFENPDNTLTDTIRLSPLKKFNLNFSADVSQSNIQQVGFSLNPSLQIRNIFKGAETLSLSGIGSIGASEDAREKGDPFFDIVEYGLNVKLTIPRLFSPFYTENIIPKYMSPSTSIGLATTSQTNIGLDKQTFSGNFSYNWYPSTKVTNRLDLFNIQFVNNKNPNNYFSVYTNAFDSLEDIALDSYNTPSEYISTNEAGAESLIEEKADDFIDLVLSDTNYESSNSTDYQAVSGISERKNRLTENNLILSSSFSYSKDDRTNLFDNDFSIFRAKLELAGNVLASTSKLLGLKKDDEGRYQFLDVAYSQYVKTELDYIKHWDLGKKNVLAARGFVGIAIPYGNSNSIPFAKSFFAGGPNDNRAWSAYNLGPGSSESTNEFNEANFKLAFSVEQRFNVFGDLNGAIFVDAGNIWNVLDNVEDDAATFSGFNSLKDIAVGSGFGLRYDFSFFIFRFDVGFKSYDPSYSEGNRWLNDFNFTNAVYNIGINYPF</sequence>
<evidence type="ECO:0000256" key="1">
    <source>
        <dbReference type="ARBA" id="ARBA00004370"/>
    </source>
</evidence>